<evidence type="ECO:0000313" key="2">
    <source>
        <dbReference type="Proteomes" id="UP000789508"/>
    </source>
</evidence>
<accession>A0A9N9NUB2</accession>
<gene>
    <name evidence="1" type="ORF">ALEPTO_LOCUS13554</name>
</gene>
<dbReference type="EMBL" id="CAJVPS010044641">
    <property type="protein sequence ID" value="CAG8757879.1"/>
    <property type="molecule type" value="Genomic_DNA"/>
</dbReference>
<feature type="non-terminal residue" evidence="1">
    <location>
        <position position="151"/>
    </location>
</feature>
<comment type="caution">
    <text evidence="1">The sequence shown here is derived from an EMBL/GenBank/DDBJ whole genome shotgun (WGS) entry which is preliminary data.</text>
</comment>
<dbReference type="AlphaFoldDB" id="A0A9N9NUB2"/>
<keyword evidence="2" id="KW-1185">Reference proteome</keyword>
<reference evidence="1" key="1">
    <citation type="submission" date="2021-06" db="EMBL/GenBank/DDBJ databases">
        <authorList>
            <person name="Kallberg Y."/>
            <person name="Tangrot J."/>
            <person name="Rosling A."/>
        </authorList>
    </citation>
    <scope>NUCLEOTIDE SEQUENCE</scope>
    <source>
        <strain evidence="1">FL130A</strain>
    </source>
</reference>
<evidence type="ECO:0000313" key="1">
    <source>
        <dbReference type="EMBL" id="CAG8757879.1"/>
    </source>
</evidence>
<sequence>NELWELFQQLRLNLDKSYYEILDEAYDKLCYYLSHQTRKTYLNSQFSVSLREIDEDGALIVIAYAIRHFVQLENDLTSGEKIETAITHIRGTLVAQLEPNRNTETKVKTLAGISEWYYWQWPCEGIYDGYIQARELPNVGKWTNFSPSQIN</sequence>
<proteinExistence type="predicted"/>
<organism evidence="1 2">
    <name type="scientific">Ambispora leptoticha</name>
    <dbReference type="NCBI Taxonomy" id="144679"/>
    <lineage>
        <taxon>Eukaryota</taxon>
        <taxon>Fungi</taxon>
        <taxon>Fungi incertae sedis</taxon>
        <taxon>Mucoromycota</taxon>
        <taxon>Glomeromycotina</taxon>
        <taxon>Glomeromycetes</taxon>
        <taxon>Archaeosporales</taxon>
        <taxon>Ambisporaceae</taxon>
        <taxon>Ambispora</taxon>
    </lineage>
</organism>
<dbReference type="Proteomes" id="UP000789508">
    <property type="component" value="Unassembled WGS sequence"/>
</dbReference>
<dbReference type="OrthoDB" id="2424604at2759"/>
<name>A0A9N9NUB2_9GLOM</name>
<feature type="non-terminal residue" evidence="1">
    <location>
        <position position="1"/>
    </location>
</feature>
<protein>
    <submittedName>
        <fullName evidence="1">3045_t:CDS:1</fullName>
    </submittedName>
</protein>